<evidence type="ECO:0000256" key="3">
    <source>
        <dbReference type="ARBA" id="ARBA00022833"/>
    </source>
</evidence>
<dbReference type="Proteomes" id="UP000887575">
    <property type="component" value="Unassembled WGS sequence"/>
</dbReference>
<keyword evidence="2 4" id="KW-0863">Zinc-finger</keyword>
<keyword evidence="1" id="KW-0479">Metal-binding</keyword>
<dbReference type="WBParaSite" id="MBELARI_LOCUS969">
    <property type="protein sequence ID" value="MBELARI_LOCUS969"/>
    <property type="gene ID" value="MBELARI_LOCUS969"/>
</dbReference>
<dbReference type="InterPro" id="IPR000315">
    <property type="entry name" value="Znf_B-box"/>
</dbReference>
<evidence type="ECO:0000256" key="1">
    <source>
        <dbReference type="ARBA" id="ARBA00022723"/>
    </source>
</evidence>
<reference evidence="7" key="1">
    <citation type="submission" date="2024-02" db="UniProtKB">
        <authorList>
            <consortium name="WormBaseParasite"/>
        </authorList>
    </citation>
    <scope>IDENTIFICATION</scope>
</reference>
<protein>
    <recommendedName>
        <fullName evidence="5">RING-type domain-containing protein</fullName>
    </recommendedName>
</protein>
<dbReference type="Pfam" id="PF13445">
    <property type="entry name" value="zf-RING_UBOX"/>
    <property type="match status" value="1"/>
</dbReference>
<keyword evidence="3" id="KW-0862">Zinc</keyword>
<dbReference type="GO" id="GO:0008270">
    <property type="term" value="F:zinc ion binding"/>
    <property type="evidence" value="ECO:0007669"/>
    <property type="project" value="UniProtKB-KW"/>
</dbReference>
<name>A0AAF3FRQ6_9BILA</name>
<dbReference type="SUPFAM" id="SSF57850">
    <property type="entry name" value="RING/U-box"/>
    <property type="match status" value="1"/>
</dbReference>
<feature type="domain" description="RING-type" evidence="5">
    <location>
        <begin position="101"/>
        <end position="155"/>
    </location>
</feature>
<dbReference type="Gene3D" id="3.30.40.10">
    <property type="entry name" value="Zinc/RING finger domain, C3HC4 (zinc finger)"/>
    <property type="match status" value="1"/>
</dbReference>
<dbReference type="InterPro" id="IPR001841">
    <property type="entry name" value="Znf_RING"/>
</dbReference>
<organism evidence="6 7">
    <name type="scientific">Mesorhabditis belari</name>
    <dbReference type="NCBI Taxonomy" id="2138241"/>
    <lineage>
        <taxon>Eukaryota</taxon>
        <taxon>Metazoa</taxon>
        <taxon>Ecdysozoa</taxon>
        <taxon>Nematoda</taxon>
        <taxon>Chromadorea</taxon>
        <taxon>Rhabditida</taxon>
        <taxon>Rhabditina</taxon>
        <taxon>Rhabditomorpha</taxon>
        <taxon>Rhabditoidea</taxon>
        <taxon>Rhabditidae</taxon>
        <taxon>Mesorhabditinae</taxon>
        <taxon>Mesorhabditis</taxon>
    </lineage>
</organism>
<dbReference type="SMART" id="SM00184">
    <property type="entry name" value="RING"/>
    <property type="match status" value="1"/>
</dbReference>
<dbReference type="PROSITE" id="PS50089">
    <property type="entry name" value="ZF_RING_2"/>
    <property type="match status" value="1"/>
</dbReference>
<evidence type="ECO:0000313" key="6">
    <source>
        <dbReference type="Proteomes" id="UP000887575"/>
    </source>
</evidence>
<dbReference type="InterPro" id="IPR013083">
    <property type="entry name" value="Znf_RING/FYVE/PHD"/>
</dbReference>
<evidence type="ECO:0000313" key="7">
    <source>
        <dbReference type="WBParaSite" id="MBELARI_LOCUS969"/>
    </source>
</evidence>
<dbReference type="SMART" id="SM00336">
    <property type="entry name" value="BBOX"/>
    <property type="match status" value="1"/>
</dbReference>
<evidence type="ECO:0000259" key="5">
    <source>
        <dbReference type="PROSITE" id="PS50089"/>
    </source>
</evidence>
<keyword evidence="6" id="KW-1185">Reference proteome</keyword>
<accession>A0AAF3FRQ6</accession>
<dbReference type="InterPro" id="IPR027370">
    <property type="entry name" value="Znf-RING_euk"/>
</dbReference>
<sequence length="403" mass="46925">MKVFRSLNCPHCNLPFLPHTDDPRSPRQLFCDVVLCSECFLKERSLDKSKRSHQCTFTNCLSNQFILPPYFLNELLINESLKLSAENQGYILVKPLHLPECPICQEEYSIETEPFQPFRLRCNHLICNACFEMIRKSSTESSDQFKFKVVCPICQSVCLRSKDCVKKNNVLKNFLRELPEMLKQIEDLEKEGKPNDSKDCCENCEKSFSFSQMFSCFDCNEKICGSCAFRKHRSHTVVDLIVKEIEKIIDETSKSVSSQISCYKEIFPQLHQDLLDNISMFEKSLLSKISNIKRENIERARKESFDCRKLGDDFELISEKYLPTLREINSNLLDLLNDPNLGFVQVSIFHDSTDPKIEEKRMIEELEEESEKTMTDQALQAPPRSTRLKIKKCSFFDSLKQYS</sequence>
<evidence type="ECO:0000256" key="2">
    <source>
        <dbReference type="ARBA" id="ARBA00022771"/>
    </source>
</evidence>
<evidence type="ECO:0000256" key="4">
    <source>
        <dbReference type="PROSITE-ProRule" id="PRU00175"/>
    </source>
</evidence>
<dbReference type="AlphaFoldDB" id="A0AAF3FRQ6"/>
<proteinExistence type="predicted"/>